<dbReference type="GO" id="GO:0005975">
    <property type="term" value="P:carbohydrate metabolic process"/>
    <property type="evidence" value="ECO:0007669"/>
    <property type="project" value="InterPro"/>
</dbReference>
<accession>A0A7S4PJV4</accession>
<sequence length="294" mass="31424">MRAMLRATPLLLLASCAQCATVLQAPRVPGLALRQTLRGGYSLVNPSNTKETFLLGDSRRICVFEDDKAISAAVVETVESVGKAAIEKKGAFSICVPGGSIVKALSALSKDALDFSKVHVFFCNERIGEYKCYKGAMESFIERCGIPESQVHKVPEGDAVEVAKAYEQLVNSQPESVISKNSAGMPCMDLTLIGSGEDGHCASIHPNSAEVKATGLSKVYLPISADSKQAITVSIDMINSSKHVIISAAGPKRKDMVATALRVDAHDWSCPCSFIKAVDTTWLVDKESIAGFQK</sequence>
<evidence type="ECO:0000313" key="3">
    <source>
        <dbReference type="EMBL" id="CAE2337168.1"/>
    </source>
</evidence>
<dbReference type="AlphaFoldDB" id="A0A7S4PJV4"/>
<dbReference type="InterPro" id="IPR039104">
    <property type="entry name" value="6PGL"/>
</dbReference>
<feature type="signal peptide" evidence="1">
    <location>
        <begin position="1"/>
        <end position="19"/>
    </location>
</feature>
<name>A0A7S4PJV4_GUITH</name>
<dbReference type="PANTHER" id="PTHR11054:SF0">
    <property type="entry name" value="6-PHOSPHOGLUCONOLACTONASE"/>
    <property type="match status" value="1"/>
</dbReference>
<organism evidence="3">
    <name type="scientific">Guillardia theta</name>
    <name type="common">Cryptophyte</name>
    <name type="synonym">Cryptomonas phi</name>
    <dbReference type="NCBI Taxonomy" id="55529"/>
    <lineage>
        <taxon>Eukaryota</taxon>
        <taxon>Cryptophyceae</taxon>
        <taxon>Pyrenomonadales</taxon>
        <taxon>Geminigeraceae</taxon>
        <taxon>Guillardia</taxon>
    </lineage>
</organism>
<reference evidence="3" key="1">
    <citation type="submission" date="2021-01" db="EMBL/GenBank/DDBJ databases">
        <authorList>
            <person name="Corre E."/>
            <person name="Pelletier E."/>
            <person name="Niang G."/>
            <person name="Scheremetjew M."/>
            <person name="Finn R."/>
            <person name="Kale V."/>
            <person name="Holt S."/>
            <person name="Cochrane G."/>
            <person name="Meng A."/>
            <person name="Brown T."/>
            <person name="Cohen L."/>
        </authorList>
    </citation>
    <scope>NUCLEOTIDE SEQUENCE</scope>
    <source>
        <strain evidence="3">CCMP 2712</strain>
    </source>
</reference>
<evidence type="ECO:0000259" key="2">
    <source>
        <dbReference type="Pfam" id="PF01182"/>
    </source>
</evidence>
<keyword evidence="1" id="KW-0732">Signal</keyword>
<proteinExistence type="predicted"/>
<dbReference type="Gene3D" id="3.40.50.1360">
    <property type="match status" value="1"/>
</dbReference>
<protein>
    <recommendedName>
        <fullName evidence="2">Glucosamine/galactosamine-6-phosphate isomerase domain-containing protein</fullName>
    </recommendedName>
</protein>
<feature type="domain" description="Glucosamine/galactosamine-6-phosphate isomerase" evidence="2">
    <location>
        <begin position="66"/>
        <end position="282"/>
    </location>
</feature>
<dbReference type="PANTHER" id="PTHR11054">
    <property type="entry name" value="6-PHOSPHOGLUCONOLACTONASE"/>
    <property type="match status" value="1"/>
</dbReference>
<evidence type="ECO:0000256" key="1">
    <source>
        <dbReference type="SAM" id="SignalP"/>
    </source>
</evidence>
<dbReference type="InterPro" id="IPR006148">
    <property type="entry name" value="Glc/Gal-6P_isomerase"/>
</dbReference>
<dbReference type="InterPro" id="IPR037171">
    <property type="entry name" value="NagB/RpiA_transferase-like"/>
</dbReference>
<feature type="chain" id="PRO_5031221374" description="Glucosamine/galactosamine-6-phosphate isomerase domain-containing protein" evidence="1">
    <location>
        <begin position="20"/>
        <end position="294"/>
    </location>
</feature>
<dbReference type="SUPFAM" id="SSF100950">
    <property type="entry name" value="NagB/RpiA/CoA transferase-like"/>
    <property type="match status" value="1"/>
</dbReference>
<gene>
    <name evidence="3" type="ORF">GTHE00462_LOCUS36875</name>
</gene>
<dbReference type="Pfam" id="PF01182">
    <property type="entry name" value="Glucosamine_iso"/>
    <property type="match status" value="1"/>
</dbReference>
<dbReference type="EMBL" id="HBKN01047252">
    <property type="protein sequence ID" value="CAE2337168.1"/>
    <property type="molecule type" value="Transcribed_RNA"/>
</dbReference>